<dbReference type="Gene3D" id="3.40.390.10">
    <property type="entry name" value="Collagenase (Catalytic Domain)"/>
    <property type="match status" value="1"/>
</dbReference>
<dbReference type="GO" id="GO:0004222">
    <property type="term" value="F:metalloendopeptidase activity"/>
    <property type="evidence" value="ECO:0007669"/>
    <property type="project" value="InterPro"/>
</dbReference>
<dbReference type="CDD" id="cd08662">
    <property type="entry name" value="M13"/>
    <property type="match status" value="1"/>
</dbReference>
<keyword evidence="12" id="KW-1185">Reference proteome</keyword>
<protein>
    <submittedName>
        <fullName evidence="11">M13 family metallopeptidase</fullName>
    </submittedName>
</protein>
<evidence type="ECO:0000256" key="5">
    <source>
        <dbReference type="ARBA" id="ARBA00022801"/>
    </source>
</evidence>
<sequence>MKKLAIILCYLPFLLGCQSLTENSSSNYINRNDLDTLVAPQDNFYLYANGGWMHHEDIPKNRGSWGSYTELRVKNNLIIKGLLTDAYQNNTYKKGSNQYKAAEFFRIGMDLEKREKEKGAPIKPILDQVNEIKTFFDLQSAIIRLHKHQINPFFKPTIFQDLKQPQKQAVYLELSGISIHNTDFYALQDSNSINMRIDYVQHIKKMFMLLGEEEESALKHAKIAYTVEENIAEQYNLSVKTHKNDKYYNPYTIKGLTDICQTFIWEDYFKELGIDTDTVIVTNTTYFSSIDAIILKNGLEKVKQYLKWRLIHFSAPFLSSEFVDEDFRYFGMKRDGLLAKPEEWQRVLDATNKAMGFAVGEIYIEKNFSEEKKQKANDMIKKLLDTAKDRLSKIEWMDPTTLSYARKKLDALSVKVGYPNKFPSYESFEITSSYLRNVANGNKWLFERKIKKLKDKNVAKKWIITPQTVNAYYHTLHNEFVITAGILQPPFFYPEADDAINYGAIGAVIAHEITHGFDDIGRQYNDKGEIQNWWTRKDYDTFKQRTNRLIAQYDRYEPLPGRFVNGNLTLNENIADISGMALSYATFSDIQKSKGEHDNTIDGFTPEQRFFLSWAKIWRSKTRVQVLRTKLLTETHSPGEFRVNGPLSNFTPFYNAFDVEEGDGMWRNKKDRVSIW</sequence>
<comment type="caution">
    <text evidence="11">The sequence shown here is derived from an EMBL/GenBank/DDBJ whole genome shotgun (WGS) entry which is preliminary data.</text>
</comment>
<dbReference type="PANTHER" id="PTHR11733:SF167">
    <property type="entry name" value="FI17812P1-RELATED"/>
    <property type="match status" value="1"/>
</dbReference>
<dbReference type="PROSITE" id="PS51257">
    <property type="entry name" value="PROKAR_LIPOPROTEIN"/>
    <property type="match status" value="1"/>
</dbReference>
<evidence type="ECO:0000256" key="1">
    <source>
        <dbReference type="ARBA" id="ARBA00001947"/>
    </source>
</evidence>
<evidence type="ECO:0000313" key="12">
    <source>
        <dbReference type="Proteomes" id="UP000585050"/>
    </source>
</evidence>
<keyword evidence="8" id="KW-0732">Signal</keyword>
<keyword evidence="4" id="KW-0479">Metal-binding</keyword>
<feature type="domain" description="Peptidase M13 C-terminal" evidence="9">
    <location>
        <begin position="470"/>
        <end position="673"/>
    </location>
</feature>
<dbReference type="EMBL" id="JABAIL010000001">
    <property type="protein sequence ID" value="NLR90301.1"/>
    <property type="molecule type" value="Genomic_DNA"/>
</dbReference>
<evidence type="ECO:0000256" key="7">
    <source>
        <dbReference type="ARBA" id="ARBA00023049"/>
    </source>
</evidence>
<feature type="domain" description="Peptidase M13 N-terminal" evidence="10">
    <location>
        <begin position="40"/>
        <end position="419"/>
    </location>
</feature>
<keyword evidence="5" id="KW-0378">Hydrolase</keyword>
<dbReference type="GO" id="GO:0046872">
    <property type="term" value="F:metal ion binding"/>
    <property type="evidence" value="ECO:0007669"/>
    <property type="project" value="UniProtKB-KW"/>
</dbReference>
<dbReference type="Gene3D" id="1.10.1380.10">
    <property type="entry name" value="Neutral endopeptidase , domain2"/>
    <property type="match status" value="1"/>
</dbReference>
<gene>
    <name evidence="11" type="ORF">HGP29_03745</name>
</gene>
<dbReference type="PANTHER" id="PTHR11733">
    <property type="entry name" value="ZINC METALLOPROTEASE FAMILY M13 NEPRILYSIN-RELATED"/>
    <property type="match status" value="1"/>
</dbReference>
<dbReference type="InterPro" id="IPR018497">
    <property type="entry name" value="Peptidase_M13_C"/>
</dbReference>
<dbReference type="PRINTS" id="PR00786">
    <property type="entry name" value="NEPRILYSIN"/>
</dbReference>
<dbReference type="PROSITE" id="PS51885">
    <property type="entry name" value="NEPRILYSIN"/>
    <property type="match status" value="1"/>
</dbReference>
<dbReference type="GO" id="GO:0005886">
    <property type="term" value="C:plasma membrane"/>
    <property type="evidence" value="ECO:0007669"/>
    <property type="project" value="TreeGrafter"/>
</dbReference>
<evidence type="ECO:0000259" key="10">
    <source>
        <dbReference type="Pfam" id="PF05649"/>
    </source>
</evidence>
<dbReference type="GO" id="GO:0016485">
    <property type="term" value="P:protein processing"/>
    <property type="evidence" value="ECO:0007669"/>
    <property type="project" value="TreeGrafter"/>
</dbReference>
<feature type="signal peptide" evidence="8">
    <location>
        <begin position="1"/>
        <end position="21"/>
    </location>
</feature>
<evidence type="ECO:0000256" key="4">
    <source>
        <dbReference type="ARBA" id="ARBA00022723"/>
    </source>
</evidence>
<proteinExistence type="inferred from homology"/>
<dbReference type="AlphaFoldDB" id="A0A7X8XUF6"/>
<accession>A0A7X8XUF6</accession>
<keyword evidence="3" id="KW-0645">Protease</keyword>
<evidence type="ECO:0000256" key="2">
    <source>
        <dbReference type="ARBA" id="ARBA00007357"/>
    </source>
</evidence>
<feature type="chain" id="PRO_5030749243" evidence="8">
    <location>
        <begin position="22"/>
        <end position="676"/>
    </location>
</feature>
<evidence type="ECO:0000256" key="8">
    <source>
        <dbReference type="SAM" id="SignalP"/>
    </source>
</evidence>
<keyword evidence="7" id="KW-0482">Metalloprotease</keyword>
<name>A0A7X8XUF6_9BACT</name>
<evidence type="ECO:0000313" key="11">
    <source>
        <dbReference type="EMBL" id="NLR90301.1"/>
    </source>
</evidence>
<dbReference type="InterPro" id="IPR000718">
    <property type="entry name" value="Peptidase_M13"/>
</dbReference>
<evidence type="ECO:0000259" key="9">
    <source>
        <dbReference type="Pfam" id="PF01431"/>
    </source>
</evidence>
<comment type="similarity">
    <text evidence="2">Belongs to the peptidase M13 family.</text>
</comment>
<dbReference type="InterPro" id="IPR024079">
    <property type="entry name" value="MetalloPept_cat_dom_sf"/>
</dbReference>
<dbReference type="InterPro" id="IPR042089">
    <property type="entry name" value="Peptidase_M13_dom_2"/>
</dbReference>
<dbReference type="InterPro" id="IPR008753">
    <property type="entry name" value="Peptidase_M13_N"/>
</dbReference>
<comment type="cofactor">
    <cofactor evidence="1">
        <name>Zn(2+)</name>
        <dbReference type="ChEBI" id="CHEBI:29105"/>
    </cofactor>
</comment>
<dbReference type="RefSeq" id="WP_168881006.1">
    <property type="nucleotide sequence ID" value="NZ_JABAIL010000001.1"/>
</dbReference>
<evidence type="ECO:0000256" key="6">
    <source>
        <dbReference type="ARBA" id="ARBA00022833"/>
    </source>
</evidence>
<dbReference type="Pfam" id="PF01431">
    <property type="entry name" value="Peptidase_M13"/>
    <property type="match status" value="1"/>
</dbReference>
<reference evidence="11 12" key="1">
    <citation type="submission" date="2020-04" db="EMBL/GenBank/DDBJ databases">
        <title>Flammeovirga sp. SR4, a novel species isolated from seawater.</title>
        <authorList>
            <person name="Wang X."/>
        </authorList>
    </citation>
    <scope>NUCLEOTIDE SEQUENCE [LARGE SCALE GENOMIC DNA]</scope>
    <source>
        <strain evidence="11 12">SR4</strain>
    </source>
</reference>
<dbReference type="SUPFAM" id="SSF55486">
    <property type="entry name" value="Metalloproteases ('zincins'), catalytic domain"/>
    <property type="match status" value="1"/>
</dbReference>
<dbReference type="Pfam" id="PF05649">
    <property type="entry name" value="Peptidase_M13_N"/>
    <property type="match status" value="1"/>
</dbReference>
<keyword evidence="6" id="KW-0862">Zinc</keyword>
<evidence type="ECO:0000256" key="3">
    <source>
        <dbReference type="ARBA" id="ARBA00022670"/>
    </source>
</evidence>
<organism evidence="11 12">
    <name type="scientific">Flammeovirga agarivorans</name>
    <dbReference type="NCBI Taxonomy" id="2726742"/>
    <lineage>
        <taxon>Bacteria</taxon>
        <taxon>Pseudomonadati</taxon>
        <taxon>Bacteroidota</taxon>
        <taxon>Cytophagia</taxon>
        <taxon>Cytophagales</taxon>
        <taxon>Flammeovirgaceae</taxon>
        <taxon>Flammeovirga</taxon>
    </lineage>
</organism>
<dbReference type="Proteomes" id="UP000585050">
    <property type="component" value="Unassembled WGS sequence"/>
</dbReference>